<name>A0ABR4A3Y3_9LECA</name>
<dbReference type="Pfam" id="PF02170">
    <property type="entry name" value="PAZ"/>
    <property type="match status" value="1"/>
</dbReference>
<dbReference type="InterPro" id="IPR036085">
    <property type="entry name" value="PAZ_dom_sf"/>
</dbReference>
<dbReference type="EMBL" id="JBEFKJ010000025">
    <property type="protein sequence ID" value="KAL2039424.1"/>
    <property type="molecule type" value="Genomic_DNA"/>
</dbReference>
<gene>
    <name evidence="4" type="ORF">N7G274_007696</name>
</gene>
<sequence>MAGAKSKRNVKVRNAARDHAGQDASNQGPPAFDGPPDSDSRGRSGSNAGSRARSKSRTSSQTRAEQIETAKSLQASTKKEEKMILSKNVDFGANAWNLLTTMPSESMHRPSFGKAGKPAKIQVNSHAVQSWPQKPVYQYDISIGSGNEKRGLIKAVWNSKAVQSKLGPGFIFDGNKIGWSPNDFKQELRISVNLDEEKGERPRGERKDIHSVRIAKASNKNVNMATIQAYLDGKIDFNNSVLEAINFLDHLLRETPSKKLINLRRSYFARTGESQDRKLLGGGVEAMKGVYQSLRMAEGKRLVINVDISNSCFWHETRFDQLAFLLSGTDDQIMFMSSATSKDGGEPPLNRALKRLNKNHFMVRHRGQTTNPQKEYIVQKISKYNAKTYKFDVKDKNTGETVNMSCFDYFKKKYNVIIDKWQLPLIETTKKGVLFPLELAHMCGGQRYPFKLNEHQTSEMIKFAVSRPPIRRQGIEKGLGLLNWANDPMLQGYGLKIEKEMLKTNARILEPPEVLFANGSTARPAYSGRWDLRGKVFLHPNTAPLKSWGICILSAAKERRGTASIAEVETFKKNFLSLYKGHGGRVENPNPPIVSGIPDTANALYQTFQNAGNQTQMRPQMIMVVLPNKNAETYNRVKRNCDVRFGVMSQCLQAGNVLKNAPQYCSNVLMKFNCKLGGTTSALKSRNQYFSEPTMIIGADVSHAGPGLEQASMAAMTVSLDKTCSRYGAAIETNGTRVEMITSDNVDSMLRPLVDWWMKNVGGGRLPKHVYYFRDGVSEGQYGPLLKNEVADMKRLFADLGQHHPDNKVKITVVVAEKRHHIRFFPPQGGAADKNGNPLPGTIVDRDVTHPFENDVYLCSHVAIQGTARPTHYYMLMDEANVPADKFQALLYDHCYQYQRATTPVSLFPAVYYAHLASKRGESHIDMAANVKAQVEEERRKTGKEAKAQSEEARSQTEWPKLQPFEPKNQMGFGMWYI</sequence>
<dbReference type="PROSITE" id="PS50821">
    <property type="entry name" value="PAZ"/>
    <property type="match status" value="1"/>
</dbReference>
<dbReference type="Gene3D" id="3.40.50.2300">
    <property type="match status" value="1"/>
</dbReference>
<dbReference type="Gene3D" id="3.30.420.10">
    <property type="entry name" value="Ribonuclease H-like superfamily/Ribonuclease H"/>
    <property type="match status" value="1"/>
</dbReference>
<dbReference type="SUPFAM" id="SSF101690">
    <property type="entry name" value="PAZ domain"/>
    <property type="match status" value="1"/>
</dbReference>
<comment type="caution">
    <text evidence="4">The sequence shown here is derived from an EMBL/GenBank/DDBJ whole genome shotgun (WGS) entry which is preliminary data.</text>
</comment>
<dbReference type="Pfam" id="PF16488">
    <property type="entry name" value="ArgoL2"/>
    <property type="match status" value="1"/>
</dbReference>
<dbReference type="PANTHER" id="PTHR22891">
    <property type="entry name" value="EUKARYOTIC TRANSLATION INITIATION FACTOR 2C"/>
    <property type="match status" value="1"/>
</dbReference>
<dbReference type="CDD" id="cd02846">
    <property type="entry name" value="PAZ_argonaute_like"/>
    <property type="match status" value="1"/>
</dbReference>
<dbReference type="Proteomes" id="UP001590950">
    <property type="component" value="Unassembled WGS sequence"/>
</dbReference>
<dbReference type="SUPFAM" id="SSF53098">
    <property type="entry name" value="Ribonuclease H-like"/>
    <property type="match status" value="1"/>
</dbReference>
<organism evidence="4 5">
    <name type="scientific">Stereocaulon virgatum</name>
    <dbReference type="NCBI Taxonomy" id="373712"/>
    <lineage>
        <taxon>Eukaryota</taxon>
        <taxon>Fungi</taxon>
        <taxon>Dikarya</taxon>
        <taxon>Ascomycota</taxon>
        <taxon>Pezizomycotina</taxon>
        <taxon>Lecanoromycetes</taxon>
        <taxon>OSLEUM clade</taxon>
        <taxon>Lecanoromycetidae</taxon>
        <taxon>Lecanorales</taxon>
        <taxon>Lecanorineae</taxon>
        <taxon>Stereocaulaceae</taxon>
        <taxon>Stereocaulon</taxon>
    </lineage>
</organism>
<feature type="compositionally biased region" description="Polar residues" evidence="1">
    <location>
        <begin position="58"/>
        <end position="76"/>
    </location>
</feature>
<dbReference type="InterPro" id="IPR045246">
    <property type="entry name" value="Piwi_ago-like"/>
</dbReference>
<accession>A0ABR4A3Y3</accession>
<feature type="region of interest" description="Disordered" evidence="1">
    <location>
        <begin position="938"/>
        <end position="959"/>
    </location>
</feature>
<protein>
    <submittedName>
        <fullName evidence="4">Uncharacterized protein</fullName>
    </submittedName>
</protein>
<feature type="compositionally biased region" description="Basic and acidic residues" evidence="1">
    <location>
        <begin position="938"/>
        <end position="955"/>
    </location>
</feature>
<dbReference type="InterPro" id="IPR003100">
    <property type="entry name" value="PAZ_dom"/>
</dbReference>
<dbReference type="CDD" id="cd04657">
    <property type="entry name" value="Piwi_ago-like"/>
    <property type="match status" value="1"/>
</dbReference>
<dbReference type="InterPro" id="IPR014811">
    <property type="entry name" value="ArgoL1"/>
</dbReference>
<evidence type="ECO:0000259" key="2">
    <source>
        <dbReference type="PROSITE" id="PS50821"/>
    </source>
</evidence>
<evidence type="ECO:0000313" key="5">
    <source>
        <dbReference type="Proteomes" id="UP001590950"/>
    </source>
</evidence>
<dbReference type="Pfam" id="PF02171">
    <property type="entry name" value="Piwi"/>
    <property type="match status" value="1"/>
</dbReference>
<feature type="domain" description="Piwi" evidence="3">
    <location>
        <begin position="621"/>
        <end position="926"/>
    </location>
</feature>
<dbReference type="Pfam" id="PF08699">
    <property type="entry name" value="ArgoL1"/>
    <property type="match status" value="1"/>
</dbReference>
<dbReference type="SMART" id="SM01163">
    <property type="entry name" value="DUF1785"/>
    <property type="match status" value="1"/>
</dbReference>
<evidence type="ECO:0000259" key="3">
    <source>
        <dbReference type="PROSITE" id="PS50822"/>
    </source>
</evidence>
<dbReference type="InterPro" id="IPR003165">
    <property type="entry name" value="Piwi"/>
</dbReference>
<dbReference type="PROSITE" id="PS50822">
    <property type="entry name" value="PIWI"/>
    <property type="match status" value="1"/>
</dbReference>
<dbReference type="InterPro" id="IPR012337">
    <property type="entry name" value="RNaseH-like_sf"/>
</dbReference>
<dbReference type="SMART" id="SM00950">
    <property type="entry name" value="Piwi"/>
    <property type="match status" value="1"/>
</dbReference>
<dbReference type="InterPro" id="IPR032474">
    <property type="entry name" value="Argonaute_N"/>
</dbReference>
<dbReference type="Pfam" id="PF16486">
    <property type="entry name" value="ArgoN"/>
    <property type="match status" value="1"/>
</dbReference>
<feature type="region of interest" description="Disordered" evidence="1">
    <location>
        <begin position="1"/>
        <end position="79"/>
    </location>
</feature>
<proteinExistence type="predicted"/>
<evidence type="ECO:0000256" key="1">
    <source>
        <dbReference type="SAM" id="MobiDB-lite"/>
    </source>
</evidence>
<dbReference type="Gene3D" id="2.170.260.10">
    <property type="entry name" value="paz domain"/>
    <property type="match status" value="1"/>
</dbReference>
<evidence type="ECO:0000313" key="4">
    <source>
        <dbReference type="EMBL" id="KAL2039424.1"/>
    </source>
</evidence>
<feature type="domain" description="PAZ" evidence="2">
    <location>
        <begin position="329"/>
        <end position="444"/>
    </location>
</feature>
<keyword evidence="5" id="KW-1185">Reference proteome</keyword>
<dbReference type="InterPro" id="IPR032472">
    <property type="entry name" value="ArgoL2"/>
</dbReference>
<dbReference type="InterPro" id="IPR036397">
    <property type="entry name" value="RNaseH_sf"/>
</dbReference>
<feature type="compositionally biased region" description="Basic residues" evidence="1">
    <location>
        <begin position="1"/>
        <end position="11"/>
    </location>
</feature>
<reference evidence="4 5" key="1">
    <citation type="submission" date="2024-09" db="EMBL/GenBank/DDBJ databases">
        <title>Rethinking Asexuality: The Enigmatic Case of Functional Sexual Genes in Lepraria (Stereocaulaceae).</title>
        <authorList>
            <person name="Doellman M."/>
            <person name="Sun Y."/>
            <person name="Barcenas-Pena A."/>
            <person name="Lumbsch H.T."/>
            <person name="Grewe F."/>
        </authorList>
    </citation>
    <scope>NUCLEOTIDE SEQUENCE [LARGE SCALE GENOMIC DNA]</scope>
    <source>
        <strain evidence="4 5">Mercado 3170</strain>
    </source>
</reference>